<evidence type="ECO:0000313" key="6">
    <source>
        <dbReference type="EMBL" id="MCS3918419.1"/>
    </source>
</evidence>
<dbReference type="GO" id="GO:0005840">
    <property type="term" value="C:ribosome"/>
    <property type="evidence" value="ECO:0007669"/>
    <property type="project" value="UniProtKB-KW"/>
</dbReference>
<evidence type="ECO:0000256" key="5">
    <source>
        <dbReference type="RuleBase" id="RU004524"/>
    </source>
</evidence>
<dbReference type="EMBL" id="JANUCP010000001">
    <property type="protein sequence ID" value="MCS3918419.1"/>
    <property type="molecule type" value="Genomic_DNA"/>
</dbReference>
<dbReference type="InterPro" id="IPR000589">
    <property type="entry name" value="Ribosomal_uS15"/>
</dbReference>
<dbReference type="Proteomes" id="UP001204798">
    <property type="component" value="Unassembled WGS sequence"/>
</dbReference>
<evidence type="ECO:0000313" key="7">
    <source>
        <dbReference type="Proteomes" id="UP001204798"/>
    </source>
</evidence>
<gene>
    <name evidence="3" type="primary">rpsO</name>
    <name evidence="6" type="ORF">M2350_000816</name>
</gene>
<dbReference type="PANTHER" id="PTHR23321">
    <property type="entry name" value="RIBOSOMAL PROTEIN S15, BACTERIAL AND ORGANELLAR"/>
    <property type="match status" value="1"/>
</dbReference>
<evidence type="ECO:0000256" key="3">
    <source>
        <dbReference type="HAMAP-Rule" id="MF_01343"/>
    </source>
</evidence>
<name>A0ABT2EKE2_9BACT</name>
<dbReference type="PANTHER" id="PTHR23321:SF26">
    <property type="entry name" value="SMALL RIBOSOMAL SUBUNIT PROTEIN US15M"/>
    <property type="match status" value="1"/>
</dbReference>
<comment type="caution">
    <text evidence="6">The sequence shown here is derived from an EMBL/GenBank/DDBJ whole genome shotgun (WGS) entry which is preliminary data.</text>
</comment>
<keyword evidence="7" id="KW-1185">Reference proteome</keyword>
<dbReference type="InterPro" id="IPR005290">
    <property type="entry name" value="Ribosomal_uS15_bac-type"/>
</dbReference>
<dbReference type="SMART" id="SM01387">
    <property type="entry name" value="Ribosomal_S15"/>
    <property type="match status" value="1"/>
</dbReference>
<evidence type="ECO:0000256" key="2">
    <source>
        <dbReference type="ARBA" id="ARBA00023274"/>
    </source>
</evidence>
<keyword evidence="3 5" id="KW-0699">rRNA-binding</keyword>
<keyword evidence="2 3" id="KW-0687">Ribonucleoprotein</keyword>
<dbReference type="NCBIfam" id="TIGR00952">
    <property type="entry name" value="S15_bact"/>
    <property type="match status" value="1"/>
</dbReference>
<dbReference type="Pfam" id="PF00312">
    <property type="entry name" value="Ribosomal_S15"/>
    <property type="match status" value="1"/>
</dbReference>
<sequence length="115" mass="13271">MALTKEEKAELIKRWQRNPNDTGSPEVQIAILTERINRLAEHLRQHKKDKHSRRGLLLLHGKRRRLLRYLARTNITRYKEVIEALGIRDIFGALRAAQAAERAQQSAHSTQSNGS</sequence>
<dbReference type="InterPro" id="IPR009068">
    <property type="entry name" value="uS15_NS1_RNA-bd_sf"/>
</dbReference>
<comment type="similarity">
    <text evidence="3 4">Belongs to the universal ribosomal protein uS15 family.</text>
</comment>
<evidence type="ECO:0000256" key="1">
    <source>
        <dbReference type="ARBA" id="ARBA00022980"/>
    </source>
</evidence>
<proteinExistence type="inferred from homology"/>
<dbReference type="HAMAP" id="MF_01343_B">
    <property type="entry name" value="Ribosomal_uS15_B"/>
    <property type="match status" value="1"/>
</dbReference>
<organism evidence="6 7">
    <name type="scientific">Candidatus Fervidibacter sacchari</name>
    <dbReference type="NCBI Taxonomy" id="1448929"/>
    <lineage>
        <taxon>Bacteria</taxon>
        <taxon>Candidatus Fervidibacterota</taxon>
        <taxon>Candidatus Fervidibacter</taxon>
    </lineage>
</organism>
<accession>A0ABT2EKE2</accession>
<comment type="function">
    <text evidence="3 5">One of the primary rRNA binding proteins, it binds directly to 16S rRNA where it helps nucleate assembly of the platform of the 30S subunit by binding and bridging several RNA helices of the 16S rRNA.</text>
</comment>
<dbReference type="Gene3D" id="6.10.250.3130">
    <property type="match status" value="1"/>
</dbReference>
<dbReference type="CDD" id="cd00353">
    <property type="entry name" value="Ribosomal_S15p_S13e"/>
    <property type="match status" value="1"/>
</dbReference>
<protein>
    <recommendedName>
        <fullName evidence="3">Small ribosomal subunit protein uS15</fullName>
    </recommendedName>
</protein>
<dbReference type="PROSITE" id="PS00362">
    <property type="entry name" value="RIBOSOMAL_S15"/>
    <property type="match status" value="1"/>
</dbReference>
<keyword evidence="1 3" id="KW-0689">Ribosomal protein</keyword>
<evidence type="ECO:0000256" key="4">
    <source>
        <dbReference type="RuleBase" id="RU003919"/>
    </source>
</evidence>
<comment type="function">
    <text evidence="3">Forms an intersubunit bridge (bridge B4) with the 23S rRNA of the 50S subunit in the ribosome.</text>
</comment>
<keyword evidence="3 5" id="KW-0694">RNA-binding</keyword>
<dbReference type="Gene3D" id="1.10.287.10">
    <property type="entry name" value="S15/NS1, RNA-binding"/>
    <property type="match status" value="1"/>
</dbReference>
<reference evidence="6 7" key="1">
    <citation type="submission" date="2022-08" db="EMBL/GenBank/DDBJ databases">
        <title>Bacterial and archaeal communities from various locations to study Microbial Dark Matter (Phase II).</title>
        <authorList>
            <person name="Stepanauskas R."/>
        </authorList>
    </citation>
    <scope>NUCLEOTIDE SEQUENCE [LARGE SCALE GENOMIC DNA]</scope>
    <source>
        <strain evidence="6 7">PD1</strain>
    </source>
</reference>
<dbReference type="SUPFAM" id="SSF47060">
    <property type="entry name" value="S15/NS1 RNA-binding domain"/>
    <property type="match status" value="1"/>
</dbReference>
<comment type="subunit">
    <text evidence="3">Part of the 30S ribosomal subunit. Forms a bridge to the 50S subunit in the 70S ribosome, contacting the 23S rRNA.</text>
</comment>